<dbReference type="PROSITE" id="PS50850">
    <property type="entry name" value="MFS"/>
    <property type="match status" value="1"/>
</dbReference>
<dbReference type="GO" id="GO:0022857">
    <property type="term" value="F:transmembrane transporter activity"/>
    <property type="evidence" value="ECO:0007669"/>
    <property type="project" value="InterPro"/>
</dbReference>
<dbReference type="SUPFAM" id="SSF103473">
    <property type="entry name" value="MFS general substrate transporter"/>
    <property type="match status" value="1"/>
</dbReference>
<feature type="transmembrane region" description="Helical" evidence="6">
    <location>
        <begin position="349"/>
        <end position="375"/>
    </location>
</feature>
<dbReference type="PANTHER" id="PTHR23504">
    <property type="entry name" value="MAJOR FACILITATOR SUPERFAMILY DOMAIN-CONTAINING PROTEIN 10"/>
    <property type="match status" value="1"/>
</dbReference>
<dbReference type="InterPro" id="IPR020846">
    <property type="entry name" value="MFS_dom"/>
</dbReference>
<evidence type="ECO:0000256" key="6">
    <source>
        <dbReference type="SAM" id="Phobius"/>
    </source>
</evidence>
<keyword evidence="5 6" id="KW-0472">Membrane</keyword>
<reference evidence="8" key="1">
    <citation type="submission" date="2018-06" db="EMBL/GenBank/DDBJ databases">
        <authorList>
            <person name="Zhirakovskaya E."/>
        </authorList>
    </citation>
    <scope>NUCLEOTIDE SEQUENCE</scope>
</reference>
<proteinExistence type="predicted"/>
<dbReference type="InterPro" id="IPR036259">
    <property type="entry name" value="MFS_trans_sf"/>
</dbReference>
<comment type="subcellular location">
    <subcellularLocation>
        <location evidence="1">Membrane</location>
        <topology evidence="1">Multi-pass membrane protein</topology>
    </subcellularLocation>
</comment>
<evidence type="ECO:0000256" key="1">
    <source>
        <dbReference type="ARBA" id="ARBA00004141"/>
    </source>
</evidence>
<dbReference type="EMBL" id="UOEO01000064">
    <property type="protein sequence ID" value="VAW17111.1"/>
    <property type="molecule type" value="Genomic_DNA"/>
</dbReference>
<dbReference type="Gene3D" id="1.20.1250.20">
    <property type="entry name" value="MFS general substrate transporter like domains"/>
    <property type="match status" value="1"/>
</dbReference>
<organism evidence="8">
    <name type="scientific">hydrothermal vent metagenome</name>
    <dbReference type="NCBI Taxonomy" id="652676"/>
    <lineage>
        <taxon>unclassified sequences</taxon>
        <taxon>metagenomes</taxon>
        <taxon>ecological metagenomes</taxon>
    </lineage>
</organism>
<keyword evidence="2" id="KW-0813">Transport</keyword>
<gene>
    <name evidence="8" type="ORF">MNBD_ALPHA12-190</name>
</gene>
<protein>
    <submittedName>
        <fullName evidence="8">Tetracycline efflux protein TetA</fullName>
    </submittedName>
</protein>
<dbReference type="AlphaFoldDB" id="A0A3B0TER2"/>
<feature type="transmembrane region" description="Helical" evidence="6">
    <location>
        <begin position="88"/>
        <end position="107"/>
    </location>
</feature>
<feature type="transmembrane region" description="Helical" evidence="6">
    <location>
        <begin position="381"/>
        <end position="402"/>
    </location>
</feature>
<sequence length="412" mass="44074">MVENGRFCGLRSGGGMNKALIVILLAVTLDAVGIGLMFPILPDLLRELTASDQISFLYGAILAAYSAMLFLFAPVLGVLSDRFGRRPVLMLAMGGAAIDYLIMTFAPNVELLVVGRLIAGMSAASMAVATAYIADITEEDGRARRFGFLQASFGIGFIIGPVLGGLLGEIWLRAPFLAAAALNIINLVLAVFLLPESRIGSKKRFNWEEMNPFRPLRWAWNFSSIRPLLIVFAALAFISSIYGTVWVLFAQDRFGWSSGMVGLSLAAYGLFHAGAQAFLTGPATAVLGERRAMVIGLSFEVLALVVMAFAGQGWLIFVMLPLFALGGIGGPALQSLLSSRAGKDLQGQLQGVLMSLASLASVFGPLFFAAIYGALRPEWPGAIWLVAVVIYAILLPFIQFGGSAWQRSAPLR</sequence>
<feature type="transmembrane region" description="Helical" evidence="6">
    <location>
        <begin position="56"/>
        <end position="76"/>
    </location>
</feature>
<feature type="transmembrane region" description="Helical" evidence="6">
    <location>
        <begin position="113"/>
        <end position="134"/>
    </location>
</feature>
<feature type="transmembrane region" description="Helical" evidence="6">
    <location>
        <begin position="227"/>
        <end position="249"/>
    </location>
</feature>
<evidence type="ECO:0000259" key="7">
    <source>
        <dbReference type="PROSITE" id="PS50850"/>
    </source>
</evidence>
<feature type="transmembrane region" description="Helical" evidence="6">
    <location>
        <begin position="261"/>
        <end position="280"/>
    </location>
</feature>
<dbReference type="InterPro" id="IPR005829">
    <property type="entry name" value="Sugar_transporter_CS"/>
</dbReference>
<feature type="transmembrane region" description="Helical" evidence="6">
    <location>
        <begin position="146"/>
        <end position="168"/>
    </location>
</feature>
<dbReference type="PANTHER" id="PTHR23504:SF15">
    <property type="entry name" value="MAJOR FACILITATOR SUPERFAMILY (MFS) PROFILE DOMAIN-CONTAINING PROTEIN"/>
    <property type="match status" value="1"/>
</dbReference>
<dbReference type="Pfam" id="PF07690">
    <property type="entry name" value="MFS_1"/>
    <property type="match status" value="1"/>
</dbReference>
<keyword evidence="3 6" id="KW-0812">Transmembrane</keyword>
<name>A0A3B0TER2_9ZZZZ</name>
<accession>A0A3B0TER2</accession>
<keyword evidence="4 6" id="KW-1133">Transmembrane helix</keyword>
<evidence type="ECO:0000256" key="3">
    <source>
        <dbReference type="ARBA" id="ARBA00022692"/>
    </source>
</evidence>
<dbReference type="InterPro" id="IPR011701">
    <property type="entry name" value="MFS"/>
</dbReference>
<feature type="domain" description="Major facilitator superfamily (MFS) profile" evidence="7">
    <location>
        <begin position="19"/>
        <end position="404"/>
    </location>
</feature>
<dbReference type="CDD" id="cd17388">
    <property type="entry name" value="MFS_TetA"/>
    <property type="match status" value="1"/>
</dbReference>
<feature type="transmembrane region" description="Helical" evidence="6">
    <location>
        <begin position="174"/>
        <end position="194"/>
    </location>
</feature>
<evidence type="ECO:0000313" key="8">
    <source>
        <dbReference type="EMBL" id="VAW17111.1"/>
    </source>
</evidence>
<dbReference type="GO" id="GO:0016020">
    <property type="term" value="C:membrane"/>
    <property type="evidence" value="ECO:0007669"/>
    <property type="project" value="UniProtKB-SubCell"/>
</dbReference>
<dbReference type="InterPro" id="IPR001958">
    <property type="entry name" value="Tet-R_TetA/multi-R_MdtG-like"/>
</dbReference>
<evidence type="ECO:0000256" key="5">
    <source>
        <dbReference type="ARBA" id="ARBA00023136"/>
    </source>
</evidence>
<evidence type="ECO:0000256" key="2">
    <source>
        <dbReference type="ARBA" id="ARBA00022448"/>
    </source>
</evidence>
<dbReference type="PROSITE" id="PS00216">
    <property type="entry name" value="SUGAR_TRANSPORT_1"/>
    <property type="match status" value="1"/>
</dbReference>
<feature type="transmembrane region" description="Helical" evidence="6">
    <location>
        <begin position="316"/>
        <end position="337"/>
    </location>
</feature>
<dbReference type="PRINTS" id="PR01035">
    <property type="entry name" value="TCRTETA"/>
</dbReference>
<evidence type="ECO:0000256" key="4">
    <source>
        <dbReference type="ARBA" id="ARBA00022989"/>
    </source>
</evidence>
<feature type="transmembrane region" description="Helical" evidence="6">
    <location>
        <begin position="292"/>
        <end position="310"/>
    </location>
</feature>
<feature type="transmembrane region" description="Helical" evidence="6">
    <location>
        <begin position="20"/>
        <end position="41"/>
    </location>
</feature>